<evidence type="ECO:0000313" key="2">
    <source>
        <dbReference type="EMBL" id="PMD13538.1"/>
    </source>
</evidence>
<accession>A0A2J6PHL6</accession>
<sequence>MLEAARPRPEKYRQALANNIYEYEGLNVHSKEIRLIKLRRNLITGVRSSLEHFSSEDAPAYEAVSYTWDSPIKDHLVFFDGCWLPTTRNVYRILLDRASLFRTRWLWIDAVCINQENDAEKSVQVGMMGEIYHGAERVIVWLGDVAVKTSEVIAAMFLLEKLQYNIRNYEQYKLKLDSMELFRHPYWQRMWIIQEVAKAR</sequence>
<organism evidence="2 3">
    <name type="scientific">Hyaloscypha hepaticicola</name>
    <dbReference type="NCBI Taxonomy" id="2082293"/>
    <lineage>
        <taxon>Eukaryota</taxon>
        <taxon>Fungi</taxon>
        <taxon>Dikarya</taxon>
        <taxon>Ascomycota</taxon>
        <taxon>Pezizomycotina</taxon>
        <taxon>Leotiomycetes</taxon>
        <taxon>Helotiales</taxon>
        <taxon>Hyaloscyphaceae</taxon>
        <taxon>Hyaloscypha</taxon>
    </lineage>
</organism>
<proteinExistence type="predicted"/>
<feature type="domain" description="Heterokaryon incompatibility" evidence="1">
    <location>
        <begin position="61"/>
        <end position="195"/>
    </location>
</feature>
<dbReference type="EMBL" id="KZ613530">
    <property type="protein sequence ID" value="PMD13538.1"/>
    <property type="molecule type" value="Genomic_DNA"/>
</dbReference>
<dbReference type="STRING" id="1745343.A0A2J6PHL6"/>
<dbReference type="PANTHER" id="PTHR24148">
    <property type="entry name" value="ANKYRIN REPEAT DOMAIN-CONTAINING PROTEIN 39 HOMOLOG-RELATED"/>
    <property type="match status" value="1"/>
</dbReference>
<protein>
    <submittedName>
        <fullName evidence="2">HET-domain-containing protein</fullName>
    </submittedName>
</protein>
<dbReference type="OrthoDB" id="2157530at2759"/>
<gene>
    <name evidence="2" type="ORF">NA56DRAFT_611998</name>
</gene>
<evidence type="ECO:0000259" key="1">
    <source>
        <dbReference type="Pfam" id="PF06985"/>
    </source>
</evidence>
<dbReference type="Proteomes" id="UP000235672">
    <property type="component" value="Unassembled WGS sequence"/>
</dbReference>
<name>A0A2J6PHL6_9HELO</name>
<dbReference type="InterPro" id="IPR010730">
    <property type="entry name" value="HET"/>
</dbReference>
<dbReference type="PANTHER" id="PTHR24148:SF73">
    <property type="entry name" value="HET DOMAIN PROTEIN (AFU_ORTHOLOGUE AFUA_8G01020)"/>
    <property type="match status" value="1"/>
</dbReference>
<dbReference type="Pfam" id="PF06985">
    <property type="entry name" value="HET"/>
    <property type="match status" value="1"/>
</dbReference>
<feature type="non-terminal residue" evidence="2">
    <location>
        <position position="200"/>
    </location>
</feature>
<evidence type="ECO:0000313" key="3">
    <source>
        <dbReference type="Proteomes" id="UP000235672"/>
    </source>
</evidence>
<keyword evidence="3" id="KW-1185">Reference proteome</keyword>
<dbReference type="AlphaFoldDB" id="A0A2J6PHL6"/>
<reference evidence="2 3" key="1">
    <citation type="submission" date="2016-05" db="EMBL/GenBank/DDBJ databases">
        <title>A degradative enzymes factory behind the ericoid mycorrhizal symbiosis.</title>
        <authorList>
            <consortium name="DOE Joint Genome Institute"/>
            <person name="Martino E."/>
            <person name="Morin E."/>
            <person name="Grelet G."/>
            <person name="Kuo A."/>
            <person name="Kohler A."/>
            <person name="Daghino S."/>
            <person name="Barry K."/>
            <person name="Choi C."/>
            <person name="Cichocki N."/>
            <person name="Clum A."/>
            <person name="Copeland A."/>
            <person name="Hainaut M."/>
            <person name="Haridas S."/>
            <person name="Labutti K."/>
            <person name="Lindquist E."/>
            <person name="Lipzen A."/>
            <person name="Khouja H.-R."/>
            <person name="Murat C."/>
            <person name="Ohm R."/>
            <person name="Olson A."/>
            <person name="Spatafora J."/>
            <person name="Veneault-Fourrey C."/>
            <person name="Henrissat B."/>
            <person name="Grigoriev I."/>
            <person name="Martin F."/>
            <person name="Perotto S."/>
        </authorList>
    </citation>
    <scope>NUCLEOTIDE SEQUENCE [LARGE SCALE GENOMIC DNA]</scope>
    <source>
        <strain evidence="2 3">UAMH 7357</strain>
    </source>
</reference>
<dbReference type="InterPro" id="IPR052895">
    <property type="entry name" value="HetReg/Transcr_Mod"/>
</dbReference>